<dbReference type="GO" id="GO:0003725">
    <property type="term" value="F:double-stranded RNA binding"/>
    <property type="evidence" value="ECO:0007669"/>
    <property type="project" value="InterPro"/>
</dbReference>
<evidence type="ECO:0000259" key="11">
    <source>
        <dbReference type="PROSITE" id="PS51163"/>
    </source>
</evidence>
<evidence type="ECO:0000256" key="4">
    <source>
        <dbReference type="ARBA" id="ARBA00022723"/>
    </source>
</evidence>
<dbReference type="InterPro" id="IPR055128">
    <property type="entry name" value="HypF_C_2"/>
</dbReference>
<dbReference type="InterPro" id="IPR017945">
    <property type="entry name" value="DHBP_synth_RibB-like_a/b_dom"/>
</dbReference>
<dbReference type="InterPro" id="IPR017968">
    <property type="entry name" value="Acylphosphatase_CS"/>
</dbReference>
<dbReference type="InterPro" id="IPR006070">
    <property type="entry name" value="Sua5-like_dom"/>
</dbReference>
<evidence type="ECO:0000313" key="13">
    <source>
        <dbReference type="Proteomes" id="UP000777265"/>
    </source>
</evidence>
<dbReference type="InterPro" id="IPR041440">
    <property type="entry name" value="HypF_C"/>
</dbReference>
<dbReference type="Pfam" id="PF01300">
    <property type="entry name" value="Sua5_yciO_yrdC"/>
    <property type="match status" value="1"/>
</dbReference>
<protein>
    <recommendedName>
        <fullName evidence="8">Carbamoyltransferase</fullName>
        <ecNumber evidence="8">6.2.-.-</ecNumber>
    </recommendedName>
</protein>
<evidence type="ECO:0000256" key="7">
    <source>
        <dbReference type="ARBA" id="ARBA00048220"/>
    </source>
</evidence>
<comment type="caution">
    <text evidence="12">The sequence shown here is derived from an EMBL/GenBank/DDBJ whole genome shotgun (WGS) entry which is preliminary data.</text>
</comment>
<dbReference type="InterPro" id="IPR043129">
    <property type="entry name" value="ATPase_NBD"/>
</dbReference>
<dbReference type="PROSITE" id="PS00150">
    <property type="entry name" value="ACYLPHOSPHATASE_1"/>
    <property type="match status" value="1"/>
</dbReference>
<evidence type="ECO:0000256" key="9">
    <source>
        <dbReference type="PROSITE-ProRule" id="PRU00520"/>
    </source>
</evidence>
<feature type="domain" description="YrdC-like" evidence="11">
    <location>
        <begin position="207"/>
        <end position="392"/>
    </location>
</feature>
<dbReference type="SUPFAM" id="SSF55821">
    <property type="entry name" value="YrdC/RibB"/>
    <property type="match status" value="1"/>
</dbReference>
<dbReference type="GO" id="GO:0051604">
    <property type="term" value="P:protein maturation"/>
    <property type="evidence" value="ECO:0007669"/>
    <property type="project" value="TreeGrafter"/>
</dbReference>
<dbReference type="Pfam" id="PF17788">
    <property type="entry name" value="HypF_C"/>
    <property type="match status" value="1"/>
</dbReference>
<name>A0A971S2B6_9BACT</name>
<dbReference type="PANTHER" id="PTHR42959">
    <property type="entry name" value="CARBAMOYLTRANSFERASE"/>
    <property type="match status" value="1"/>
</dbReference>
<dbReference type="EMBL" id="JAAYEE010000211">
    <property type="protein sequence ID" value="NLW36092.1"/>
    <property type="molecule type" value="Genomic_DNA"/>
</dbReference>
<proteinExistence type="inferred from homology"/>
<dbReference type="GO" id="GO:0003998">
    <property type="term" value="F:acylphosphatase activity"/>
    <property type="evidence" value="ECO:0007669"/>
    <property type="project" value="UniProtKB-EC"/>
</dbReference>
<dbReference type="GO" id="GO:0008270">
    <property type="term" value="F:zinc ion binding"/>
    <property type="evidence" value="ECO:0007669"/>
    <property type="project" value="UniProtKB-KW"/>
</dbReference>
<feature type="domain" description="Acylphosphatase-like" evidence="10">
    <location>
        <begin position="10"/>
        <end position="96"/>
    </location>
</feature>
<dbReference type="GO" id="GO:0016743">
    <property type="term" value="F:carboxyl- or carbamoyltransferase activity"/>
    <property type="evidence" value="ECO:0007669"/>
    <property type="project" value="UniProtKB-UniRule"/>
</dbReference>
<keyword evidence="6" id="KW-0862">Zinc</keyword>
<dbReference type="EC" id="6.2.-.-" evidence="8"/>
<dbReference type="Pfam" id="PF00708">
    <property type="entry name" value="Acylphosphatase"/>
    <property type="match status" value="1"/>
</dbReference>
<comment type="similarity">
    <text evidence="2 8">Belongs to the carbamoyltransferase HypF family.</text>
</comment>
<dbReference type="Gene3D" id="3.90.870.50">
    <property type="match status" value="1"/>
</dbReference>
<dbReference type="InterPro" id="IPR004421">
    <property type="entry name" value="Carbamoyltransferase_HypF"/>
</dbReference>
<dbReference type="InterPro" id="IPR001792">
    <property type="entry name" value="Acylphosphatase-like_dom"/>
</dbReference>
<feature type="active site" evidence="9">
    <location>
        <position position="25"/>
    </location>
</feature>
<dbReference type="Gene3D" id="3.30.110.120">
    <property type="match status" value="1"/>
</dbReference>
<evidence type="ECO:0000256" key="1">
    <source>
        <dbReference type="ARBA" id="ARBA00004711"/>
    </source>
</evidence>
<dbReference type="AlphaFoldDB" id="A0A971S2B6"/>
<evidence type="ECO:0000256" key="3">
    <source>
        <dbReference type="ARBA" id="ARBA00022598"/>
    </source>
</evidence>
<keyword evidence="3" id="KW-0436">Ligase</keyword>
<evidence type="ECO:0000256" key="8">
    <source>
        <dbReference type="PIRNR" id="PIRNR006256"/>
    </source>
</evidence>
<comment type="catalytic activity">
    <reaction evidence="7">
        <text>C-terminal L-cysteinyl-[HypE protein] + carbamoyl phosphate + ATP + H2O = C-terminal S-carboxamide-L-cysteinyl-[HypE protein] + AMP + phosphate + diphosphate + H(+)</text>
        <dbReference type="Rhea" id="RHEA:55636"/>
        <dbReference type="Rhea" id="RHEA-COMP:14247"/>
        <dbReference type="Rhea" id="RHEA-COMP:14392"/>
        <dbReference type="ChEBI" id="CHEBI:15377"/>
        <dbReference type="ChEBI" id="CHEBI:15378"/>
        <dbReference type="ChEBI" id="CHEBI:30616"/>
        <dbReference type="ChEBI" id="CHEBI:33019"/>
        <dbReference type="ChEBI" id="CHEBI:43474"/>
        <dbReference type="ChEBI" id="CHEBI:58228"/>
        <dbReference type="ChEBI" id="CHEBI:76913"/>
        <dbReference type="ChEBI" id="CHEBI:139126"/>
        <dbReference type="ChEBI" id="CHEBI:456215"/>
    </reaction>
</comment>
<accession>A0A971S2B6</accession>
<dbReference type="PANTHER" id="PTHR42959:SF1">
    <property type="entry name" value="CARBAMOYLTRANSFERASE HYPF"/>
    <property type="match status" value="1"/>
</dbReference>
<feature type="active site" evidence="9">
    <location>
        <position position="43"/>
    </location>
</feature>
<comment type="pathway">
    <text evidence="1">Protein modification; [NiFe] hydrogenase maturation.</text>
</comment>
<dbReference type="Gene3D" id="3.30.420.40">
    <property type="match status" value="1"/>
</dbReference>
<organism evidence="12 13">
    <name type="scientific">Syntrophorhabdus aromaticivorans</name>
    <dbReference type="NCBI Taxonomy" id="328301"/>
    <lineage>
        <taxon>Bacteria</taxon>
        <taxon>Pseudomonadati</taxon>
        <taxon>Thermodesulfobacteriota</taxon>
        <taxon>Syntrophorhabdia</taxon>
        <taxon>Syntrophorhabdales</taxon>
        <taxon>Syntrophorhabdaceae</taxon>
        <taxon>Syntrophorhabdus</taxon>
    </lineage>
</organism>
<dbReference type="InterPro" id="IPR051060">
    <property type="entry name" value="Carbamoyltrans_HypF-like"/>
</dbReference>
<dbReference type="FunFam" id="3.30.420.40:FF:000124">
    <property type="entry name" value="Carbamoyltransferase HypF"/>
    <property type="match status" value="1"/>
</dbReference>
<dbReference type="PIRSF" id="PIRSF006256">
    <property type="entry name" value="CMPcnvr_hdrg_mat"/>
    <property type="match status" value="1"/>
</dbReference>
<comment type="catalytic activity">
    <reaction evidence="9">
        <text>an acyl phosphate + H2O = a carboxylate + phosphate + H(+)</text>
        <dbReference type="Rhea" id="RHEA:14965"/>
        <dbReference type="ChEBI" id="CHEBI:15377"/>
        <dbReference type="ChEBI" id="CHEBI:15378"/>
        <dbReference type="ChEBI" id="CHEBI:29067"/>
        <dbReference type="ChEBI" id="CHEBI:43474"/>
        <dbReference type="ChEBI" id="CHEBI:59918"/>
        <dbReference type="EC" id="3.6.1.7"/>
    </reaction>
</comment>
<dbReference type="Proteomes" id="UP000777265">
    <property type="component" value="Unassembled WGS sequence"/>
</dbReference>
<dbReference type="PROSITE" id="PS51160">
    <property type="entry name" value="ACYLPHOSPHATASE_3"/>
    <property type="match status" value="1"/>
</dbReference>
<gene>
    <name evidence="12" type="primary">hypF</name>
    <name evidence="12" type="ORF">GXY80_11535</name>
</gene>
<dbReference type="Pfam" id="PF22521">
    <property type="entry name" value="HypF_C_2"/>
    <property type="match status" value="1"/>
</dbReference>
<dbReference type="SUPFAM" id="SSF54975">
    <property type="entry name" value="Acylphosphatase/BLUF domain-like"/>
    <property type="match status" value="1"/>
</dbReference>
<keyword evidence="9" id="KW-0378">Hydrolase</keyword>
<sequence>MSDERNDIVRRRIVIKGTVQGVGFRPHVYHLATIHGIKGTVLNSSGGVIIEAEAHKSSIEAFVGDITRHPPSLAKIGSIDVSRLPPANFRTFEILASMPSNEAEAMIPPDAATCPDCRSDMADPEDNHHQYPFTNCTNCGPRFTIIKEIPYDRPKTSMADFAMCESCLGEYKNPANRRFHAQPVACPKCGPHVFITEANGSTIADKNTWLMKSWQFLGEGKILAFKGIGGFHLACDAKNRDAITALRTRKGRRAKPFAVMCRDLEAAARYCEVGKEEARLLTSPEAPIVILARKTGCPLPENLAPGLTSLGVMLPYSPLHLLLFSGPYDILVMTSGNATGLPLAKDNKNALAELGTIADCFVLHNRDIVNRCDDSLVQVIGHETHLFRRSRGYVPRPFPVKRDHGPPVILGIGGEMKNTFCLLRGDQAFMSPYIGEIDTVEGEENLLESLLRFQALMGIEPDIVAFDAHPAYASAHIAQKIHAEVYEEVYHHHAHLASVMADNNLENKKTIGVILDGTGYGPDGHLWGFEVLVGDYTEFDRLYHLAYVPLPGGEAAIRQPWRTALAYLHTFLGNKAGEYAKAFFRDKDTGFVGQMIASRFNSPLSSGCGRLFDAVSAILGVCSENTYEGQAAIELGELVAHMPAVSTHDPYDYEIGDGAILPGGILNGIIRDHLRGIPASTISARFHQTLVAVICDLAERAFSQTGVRRVVLSGGTWQNTYLFRAAKSALNARGFDVLYHRHVPANDGGIALGQAMAAHWRWRKKQGR</sequence>
<dbReference type="InterPro" id="IPR011125">
    <property type="entry name" value="Znf_HypF"/>
</dbReference>
<dbReference type="InterPro" id="IPR036046">
    <property type="entry name" value="Acylphosphatase-like_dom_sf"/>
</dbReference>
<evidence type="ECO:0000256" key="6">
    <source>
        <dbReference type="ARBA" id="ARBA00022833"/>
    </source>
</evidence>
<dbReference type="Gene3D" id="3.30.420.360">
    <property type="match status" value="1"/>
</dbReference>
<evidence type="ECO:0000256" key="2">
    <source>
        <dbReference type="ARBA" id="ARBA00008097"/>
    </source>
</evidence>
<dbReference type="NCBIfam" id="TIGR00143">
    <property type="entry name" value="hypF"/>
    <property type="match status" value="1"/>
</dbReference>
<dbReference type="SUPFAM" id="SSF53067">
    <property type="entry name" value="Actin-like ATPase domain"/>
    <property type="match status" value="1"/>
</dbReference>
<reference evidence="12" key="2">
    <citation type="submission" date="2020-01" db="EMBL/GenBank/DDBJ databases">
        <authorList>
            <person name="Campanaro S."/>
        </authorList>
    </citation>
    <scope>NUCLEOTIDE SEQUENCE</scope>
    <source>
        <strain evidence="12">AS06rmzACSIP_7</strain>
    </source>
</reference>
<reference evidence="12" key="1">
    <citation type="journal article" date="2020" name="Biotechnol. Biofuels">
        <title>New insights from the biogas microbiome by comprehensive genome-resolved metagenomics of nearly 1600 species originating from multiple anaerobic digesters.</title>
        <authorList>
            <person name="Campanaro S."/>
            <person name="Treu L."/>
            <person name="Rodriguez-R L.M."/>
            <person name="Kovalovszki A."/>
            <person name="Ziels R.M."/>
            <person name="Maus I."/>
            <person name="Zhu X."/>
            <person name="Kougias P.G."/>
            <person name="Basile A."/>
            <person name="Luo G."/>
            <person name="Schluter A."/>
            <person name="Konstantinidis K.T."/>
            <person name="Angelidaki I."/>
        </authorList>
    </citation>
    <scope>NUCLEOTIDE SEQUENCE</scope>
    <source>
        <strain evidence="12">AS06rmzACSIP_7</strain>
    </source>
</reference>
<keyword evidence="4" id="KW-0479">Metal-binding</keyword>
<evidence type="ECO:0000256" key="5">
    <source>
        <dbReference type="ARBA" id="ARBA00022771"/>
    </source>
</evidence>
<evidence type="ECO:0000313" key="12">
    <source>
        <dbReference type="EMBL" id="NLW36092.1"/>
    </source>
</evidence>
<evidence type="ECO:0000259" key="10">
    <source>
        <dbReference type="PROSITE" id="PS51160"/>
    </source>
</evidence>
<dbReference type="Pfam" id="PF07503">
    <property type="entry name" value="zf-HYPF"/>
    <property type="match status" value="2"/>
</dbReference>
<dbReference type="GO" id="GO:0016874">
    <property type="term" value="F:ligase activity"/>
    <property type="evidence" value="ECO:0007669"/>
    <property type="project" value="UniProtKB-UniRule"/>
</dbReference>
<keyword evidence="5" id="KW-0863">Zinc-finger</keyword>
<dbReference type="PROSITE" id="PS51163">
    <property type="entry name" value="YRDC"/>
    <property type="match status" value="1"/>
</dbReference>